<evidence type="ECO:0000256" key="3">
    <source>
        <dbReference type="PROSITE-ProRule" id="PRU00023"/>
    </source>
</evidence>
<dbReference type="Proteomes" id="UP000694888">
    <property type="component" value="Unplaced"/>
</dbReference>
<dbReference type="InterPro" id="IPR036770">
    <property type="entry name" value="Ankyrin_rpt-contain_sf"/>
</dbReference>
<dbReference type="SUPFAM" id="SSF48403">
    <property type="entry name" value="Ankyrin repeat"/>
    <property type="match status" value="1"/>
</dbReference>
<keyword evidence="1" id="KW-0677">Repeat</keyword>
<organism evidence="4 5">
    <name type="scientific">Aplysia californica</name>
    <name type="common">California sea hare</name>
    <dbReference type="NCBI Taxonomy" id="6500"/>
    <lineage>
        <taxon>Eukaryota</taxon>
        <taxon>Metazoa</taxon>
        <taxon>Spiralia</taxon>
        <taxon>Lophotrochozoa</taxon>
        <taxon>Mollusca</taxon>
        <taxon>Gastropoda</taxon>
        <taxon>Heterobranchia</taxon>
        <taxon>Euthyneura</taxon>
        <taxon>Tectipleura</taxon>
        <taxon>Aplysiida</taxon>
        <taxon>Aplysioidea</taxon>
        <taxon>Aplysiidae</taxon>
        <taxon>Aplysia</taxon>
    </lineage>
</organism>
<dbReference type="GeneID" id="101858026"/>
<dbReference type="PANTHER" id="PTHR24198:SF165">
    <property type="entry name" value="ANKYRIN REPEAT-CONTAINING PROTEIN-RELATED"/>
    <property type="match status" value="1"/>
</dbReference>
<evidence type="ECO:0000313" key="4">
    <source>
        <dbReference type="Proteomes" id="UP000694888"/>
    </source>
</evidence>
<evidence type="ECO:0000256" key="1">
    <source>
        <dbReference type="ARBA" id="ARBA00022737"/>
    </source>
</evidence>
<dbReference type="PANTHER" id="PTHR24198">
    <property type="entry name" value="ANKYRIN REPEAT AND PROTEIN KINASE DOMAIN-CONTAINING PROTEIN"/>
    <property type="match status" value="1"/>
</dbReference>
<dbReference type="SMART" id="SM00248">
    <property type="entry name" value="ANK"/>
    <property type="match status" value="7"/>
</dbReference>
<dbReference type="Pfam" id="PF12796">
    <property type="entry name" value="Ank_2"/>
    <property type="match status" value="2"/>
</dbReference>
<dbReference type="Gene3D" id="1.25.40.20">
    <property type="entry name" value="Ankyrin repeat-containing domain"/>
    <property type="match status" value="2"/>
</dbReference>
<gene>
    <name evidence="5" type="primary">LOC101858026</name>
</gene>
<dbReference type="RefSeq" id="XP_005098323.1">
    <property type="nucleotide sequence ID" value="XM_005098266.3"/>
</dbReference>
<dbReference type="InterPro" id="IPR002110">
    <property type="entry name" value="Ankyrin_rpt"/>
</dbReference>
<keyword evidence="2 3" id="KW-0040">ANK repeat</keyword>
<dbReference type="PROSITE" id="PS50297">
    <property type="entry name" value="ANK_REP_REGION"/>
    <property type="match status" value="1"/>
</dbReference>
<evidence type="ECO:0000256" key="2">
    <source>
        <dbReference type="ARBA" id="ARBA00023043"/>
    </source>
</evidence>
<proteinExistence type="predicted"/>
<evidence type="ECO:0000313" key="5">
    <source>
        <dbReference type="RefSeq" id="XP_005098323.1"/>
    </source>
</evidence>
<accession>A0ABM0JP87</accession>
<protein>
    <submittedName>
        <fullName evidence="5">Ankyrin-3</fullName>
    </submittedName>
</protein>
<sequence>MKQHSMKNILGSWGRLPIMLSRHNSQSDQNKGLTDLMSAIVREDTELIKALIESGADLEARDRQGQNALYHAFPDILMPKTLEILQLLLSSGINVNSSLDGDGCSALVTAIVLDWPEVIALLLDYGVDINEDAMAKSTGSLRSDSAFETNLERIAATSQFIFSKGCGHTVTPLLCAVMYQKERIVDMLLKANASCQRPSYGTFWRAAGSSVCSSCDVQVTPLHMAAYLGNLRVAHTLIQAKDNSVQNHEPLHAYSNFLNDITPLWFALLQGHEHIVKLFLSFGKPVVLACHFGSGLQICLEEGHTGSALMLLRAGYDLNDDMEWIEDENYPSSDKEVIERIESLVNDPRPLLDWCASSLRDKFGLALDDYLSEVGAPQKVCDILNFNDLSKASWQRGLQKLRQLSISDS</sequence>
<feature type="repeat" description="ANK" evidence="3">
    <location>
        <begin position="31"/>
        <end position="63"/>
    </location>
</feature>
<dbReference type="PROSITE" id="PS50088">
    <property type="entry name" value="ANK_REPEAT"/>
    <property type="match status" value="1"/>
</dbReference>
<reference evidence="5" key="1">
    <citation type="submission" date="2025-08" db="UniProtKB">
        <authorList>
            <consortium name="RefSeq"/>
        </authorList>
    </citation>
    <scope>IDENTIFICATION</scope>
</reference>
<name>A0ABM0JP87_APLCA</name>
<keyword evidence="4" id="KW-1185">Reference proteome</keyword>